<dbReference type="RefSeq" id="WP_200235881.1">
    <property type="nucleotide sequence ID" value="NZ_NRRV01000015.1"/>
</dbReference>
<evidence type="ECO:0000256" key="1">
    <source>
        <dbReference type="ARBA" id="ARBA00023186"/>
    </source>
</evidence>
<evidence type="ECO:0000313" key="3">
    <source>
        <dbReference type="EMBL" id="MBK1630727.1"/>
    </source>
</evidence>
<dbReference type="Proteomes" id="UP000748752">
    <property type="component" value="Unassembled WGS sequence"/>
</dbReference>
<keyword evidence="4" id="KW-1185">Reference proteome</keyword>
<accession>A0ABS1CFP3</accession>
<protein>
    <submittedName>
        <fullName evidence="3">Nucleotide exchange factor GrpE</fullName>
    </submittedName>
</protein>
<reference evidence="3 4" key="1">
    <citation type="journal article" date="2020" name="Microorganisms">
        <title>Osmotic Adaptation and Compatible Solute Biosynthesis of Phototrophic Bacteria as Revealed from Genome Analyses.</title>
        <authorList>
            <person name="Imhoff J.F."/>
            <person name="Rahn T."/>
            <person name="Kunzel S."/>
            <person name="Keller A."/>
            <person name="Neulinger S.C."/>
        </authorList>
    </citation>
    <scope>NUCLEOTIDE SEQUENCE [LARGE SCALE GENOMIC DNA]</scope>
    <source>
        <strain evidence="3 4">DSM 6210</strain>
    </source>
</reference>
<keyword evidence="1" id="KW-0143">Chaperone</keyword>
<evidence type="ECO:0000256" key="2">
    <source>
        <dbReference type="SAM" id="MobiDB-lite"/>
    </source>
</evidence>
<organism evidence="3 4">
    <name type="scientific">Thiohalocapsa halophila</name>
    <dbReference type="NCBI Taxonomy" id="69359"/>
    <lineage>
        <taxon>Bacteria</taxon>
        <taxon>Pseudomonadati</taxon>
        <taxon>Pseudomonadota</taxon>
        <taxon>Gammaproteobacteria</taxon>
        <taxon>Chromatiales</taxon>
        <taxon>Chromatiaceae</taxon>
        <taxon>Thiohalocapsa</taxon>
    </lineage>
</organism>
<dbReference type="EMBL" id="NRRV01000015">
    <property type="protein sequence ID" value="MBK1630727.1"/>
    <property type="molecule type" value="Genomic_DNA"/>
</dbReference>
<dbReference type="Pfam" id="PF01025">
    <property type="entry name" value="GrpE"/>
    <property type="match status" value="1"/>
</dbReference>
<name>A0ABS1CFP3_9GAMM</name>
<gene>
    <name evidence="3" type="primary">grpE</name>
    <name evidence="3" type="ORF">CKO31_08215</name>
</gene>
<evidence type="ECO:0000313" key="4">
    <source>
        <dbReference type="Proteomes" id="UP000748752"/>
    </source>
</evidence>
<dbReference type="InterPro" id="IPR000740">
    <property type="entry name" value="GrpE"/>
</dbReference>
<dbReference type="InterPro" id="IPR009012">
    <property type="entry name" value="GrpE_head"/>
</dbReference>
<proteinExistence type="predicted"/>
<dbReference type="Gene3D" id="2.30.22.10">
    <property type="entry name" value="Head domain of nucleotide exchange factor GrpE"/>
    <property type="match status" value="1"/>
</dbReference>
<feature type="region of interest" description="Disordered" evidence="2">
    <location>
        <begin position="217"/>
        <end position="256"/>
    </location>
</feature>
<sequence length="256" mass="28122">MDTATKDALTAQFRAYLDAAETAADTATEPAADQVPESAPDLFSLLTELAALKNEVKLESRQVKTALEEFRGLFDTLREAQTRLGDEQARGCEEARAGERRALLLALLELRDRMQAGHAQAERFRPGWLGRRRRAPQVIAALAEGMAMSLRRLDEILARSGAQPLAAVGRHFDPQRMHAAELTRDPARPTGEVVAELRPGWLLHGELLRAAEVVVNRPDAPRAPEPIPDQAPDQALDQAPDQPSAKPKHQTTESDQ</sequence>
<comment type="caution">
    <text evidence="3">The sequence shown here is derived from an EMBL/GenBank/DDBJ whole genome shotgun (WGS) entry which is preliminary data.</text>
</comment>
<dbReference type="SUPFAM" id="SSF51064">
    <property type="entry name" value="Head domain of nucleotide exchange factor GrpE"/>
    <property type="match status" value="1"/>
</dbReference>